<proteinExistence type="predicted"/>
<sequence>MSFESYKGENLKLSSEMQVELARRFYGLPETASGEELDDVVLRWIEANDYSNSSKFRKLIEEHPELIELYKTDPENALRQIEEQIYEKETA</sequence>
<comment type="caution">
    <text evidence="1">The sequence shown here is derived from an EMBL/GenBank/DDBJ whole genome shotgun (WGS) entry which is preliminary data.</text>
</comment>
<accession>A0A1G2P9H8</accession>
<gene>
    <name evidence="1" type="ORF">A3G03_02870</name>
</gene>
<organism evidence="1 2">
    <name type="scientific">Candidatus Taylorbacteria bacterium RIFCSPLOWO2_12_FULL_44_15c</name>
    <dbReference type="NCBI Taxonomy" id="1802333"/>
    <lineage>
        <taxon>Bacteria</taxon>
        <taxon>Candidatus Tayloriibacteriota</taxon>
    </lineage>
</organism>
<reference evidence="1 2" key="1">
    <citation type="journal article" date="2016" name="Nat. Commun.">
        <title>Thousands of microbial genomes shed light on interconnected biogeochemical processes in an aquifer system.</title>
        <authorList>
            <person name="Anantharaman K."/>
            <person name="Brown C.T."/>
            <person name="Hug L.A."/>
            <person name="Sharon I."/>
            <person name="Castelle C.J."/>
            <person name="Probst A.J."/>
            <person name="Thomas B.C."/>
            <person name="Singh A."/>
            <person name="Wilkins M.J."/>
            <person name="Karaoz U."/>
            <person name="Brodie E.L."/>
            <person name="Williams K.H."/>
            <person name="Hubbard S.S."/>
            <person name="Banfield J.F."/>
        </authorList>
    </citation>
    <scope>NUCLEOTIDE SEQUENCE [LARGE SCALE GENOMIC DNA]</scope>
</reference>
<dbReference type="AlphaFoldDB" id="A0A1G2P9H8"/>
<protein>
    <submittedName>
        <fullName evidence="1">Uncharacterized protein</fullName>
    </submittedName>
</protein>
<dbReference type="EMBL" id="MHSL01000007">
    <property type="protein sequence ID" value="OHA44251.1"/>
    <property type="molecule type" value="Genomic_DNA"/>
</dbReference>
<name>A0A1G2P9H8_9BACT</name>
<dbReference type="Proteomes" id="UP000176355">
    <property type="component" value="Unassembled WGS sequence"/>
</dbReference>
<evidence type="ECO:0000313" key="1">
    <source>
        <dbReference type="EMBL" id="OHA44251.1"/>
    </source>
</evidence>
<dbReference type="STRING" id="1802333.A3G03_02870"/>
<evidence type="ECO:0000313" key="2">
    <source>
        <dbReference type="Proteomes" id="UP000176355"/>
    </source>
</evidence>